<dbReference type="GO" id="GO:0005049">
    <property type="term" value="F:nuclear export signal receptor activity"/>
    <property type="evidence" value="ECO:0007669"/>
    <property type="project" value="InterPro"/>
</dbReference>
<dbReference type="Gene3D" id="1.25.10.10">
    <property type="entry name" value="Leucine-rich Repeat Variant"/>
    <property type="match status" value="1"/>
</dbReference>
<protein>
    <submittedName>
        <fullName evidence="10">Exportin-7</fullName>
    </submittedName>
</protein>
<evidence type="ECO:0000256" key="5">
    <source>
        <dbReference type="ARBA" id="ARBA00022490"/>
    </source>
</evidence>
<evidence type="ECO:0000313" key="10">
    <source>
        <dbReference type="EMBL" id="GJJ73676.1"/>
    </source>
</evidence>
<evidence type="ECO:0000259" key="9">
    <source>
        <dbReference type="Pfam" id="PF25795"/>
    </source>
</evidence>
<dbReference type="EMBL" id="BQFW01000008">
    <property type="protein sequence ID" value="GJJ73676.1"/>
    <property type="molecule type" value="Genomic_DNA"/>
</dbReference>
<gene>
    <name evidence="10" type="ORF">EMPS_06034</name>
</gene>
<name>A0A9P3LWV4_9FUNG</name>
<feature type="domain" description="Exportin-7/Ran-binding protein 17 TPR repeats" evidence="9">
    <location>
        <begin position="456"/>
        <end position="715"/>
    </location>
</feature>
<dbReference type="GO" id="GO:0005643">
    <property type="term" value="C:nuclear pore"/>
    <property type="evidence" value="ECO:0007669"/>
    <property type="project" value="TreeGrafter"/>
</dbReference>
<comment type="similarity">
    <text evidence="3">Belongs to the exportin family.</text>
</comment>
<keyword evidence="6" id="KW-0653">Protein transport</keyword>
<evidence type="ECO:0000256" key="2">
    <source>
        <dbReference type="ARBA" id="ARBA00004496"/>
    </source>
</evidence>
<keyword evidence="4" id="KW-0813">Transport</keyword>
<comment type="subcellular location">
    <subcellularLocation>
        <location evidence="2">Cytoplasm</location>
    </subcellularLocation>
    <subcellularLocation>
        <location evidence="1">Nucleus</location>
    </subcellularLocation>
</comment>
<dbReference type="InterPro" id="IPR057947">
    <property type="entry name" value="TPR_XPO7/RBP17"/>
</dbReference>
<proteinExistence type="inferred from homology"/>
<comment type="caution">
    <text evidence="10">The sequence shown here is derived from an EMBL/GenBank/DDBJ whole genome shotgun (WGS) entry which is preliminary data.</text>
</comment>
<accession>A0A9P3LWV4</accession>
<sequence length="1204" mass="136819">MMAASLDLQSLEQYCETLYNPSSQASRLQVESLLNYHFPTFSLSSLAAAGGTSSSAGANGPSSPTEKGGHSPSINTPIDSALFCRSLLENTKNPYALMFATSRLKTLVEDHFSSFTTPEQCGLRTFVLRYIYQNPDAQPFIITAQAQLFALITKLGWTDNEEFRSLVDNIQVFFQHGVDHRILGMRVLRAVALEMNLPSAKHATKYRKIAVSFRDAQLLPIFQCALSMLQVVLRNQISDPSADKLKESILLLMKECLNFDFIGTLPDESSDEVGSIQAPTSWRSVFEEPGYLDVLWDCWKKFPSPVSVLVMECLSQAAATRRSLFSSDEARNTYIHHIMRETVLTLKSGPGQSKLQDVGNFHEVCRMLSKFRSTFQLTELCEYKEFDEWISVIGEFTSRGFHSWKWSPNSVPYLLIFWSKMVSSVSAAKQATQEHIQAITVSLASAYLKSRLECAQSVMDGEVDDPLESEEELVSTLEMYATLARCKYVESGRLVVAEFNDLNKRYREVIQHATTGSTSPILGSSDFQEQIKLVEMQLTWMVYIIAALIGGRISYQSTSEQDLMDGEMASEVFGFIHQLQMWTLQRPLFLASPETHLFVQSAIIQFYNQFRSSYIGEESSKSVKVYGLLEERWGLSGPNQVLDVIMQSSLGNLRSNGDPEWSKAEDQLVVRTLRLYTNLVSGYSSVKHIRKLDTTMALLKNHNSSDFRFLNPAKKGSDTAVARCRMNYYTMLSRVLFAEDNVEADFWRFVKPWELTLDQVTLAFEGTGELGEEQIRLILLGIFKDLRGFVSSITNRKQYTLFFEWFYPAYTPIVLRAIEIWPQGELSIAILRFWHEFASNKSSRVSFDSSSPNGILLFRETSNILYTYGQNLLNRPLSNPNARWSEKYKGIMLYFNVLSASLSGKYVNFGVFQLYGDKALDQVLEVFFSLMLAIPVEDMTSFPKLAQAYFSVIDVFTSDHMTGLPMMPHPVLAYMFQALADIIQPQTPDTLCSTLACSAIDKMCTFVVNWMLKDKIRKDEDQEELQRNGSPDPNARHLLNSNGSANNSQRNSVDIARGPPGSNGRPVSKRRQQQQQQQQGTHWLVDYMMNHKDILGYLFMVIFEVLAFENRSNYWSLSRPLLGLILLNREFYVEYTNNFIQSQLPDRQEAVQKAVSALMENVDFNLTTLNRDRFTQNITTFRRECTQLTLMSVTSTSQDNNSML</sequence>
<evidence type="ECO:0000256" key="7">
    <source>
        <dbReference type="ARBA" id="ARBA00023242"/>
    </source>
</evidence>
<feature type="compositionally biased region" description="Polar residues" evidence="8">
    <location>
        <begin position="1039"/>
        <end position="1052"/>
    </location>
</feature>
<reference evidence="10" key="2">
    <citation type="journal article" date="2022" name="Microbiol. Resour. Announc.">
        <title>Whole-Genome Sequence of Entomortierella parvispora E1425, a Mucoromycotan Fungus Associated with Burkholderiaceae-Related Endosymbiotic Bacteria.</title>
        <authorList>
            <person name="Herlambang A."/>
            <person name="Guo Y."/>
            <person name="Takashima Y."/>
            <person name="Narisawa K."/>
            <person name="Ohta H."/>
            <person name="Nishizawa T."/>
        </authorList>
    </citation>
    <scope>NUCLEOTIDE SEQUENCE</scope>
    <source>
        <strain evidence="10">E1425</strain>
    </source>
</reference>
<dbReference type="PANTHER" id="PTHR12596:SF2">
    <property type="entry name" value="EXPORTIN-7 ISOFORM X1"/>
    <property type="match status" value="1"/>
</dbReference>
<dbReference type="AlphaFoldDB" id="A0A9P3LWV4"/>
<dbReference type="InterPro" id="IPR016024">
    <property type="entry name" value="ARM-type_fold"/>
</dbReference>
<evidence type="ECO:0000256" key="6">
    <source>
        <dbReference type="ARBA" id="ARBA00022927"/>
    </source>
</evidence>
<evidence type="ECO:0000256" key="1">
    <source>
        <dbReference type="ARBA" id="ARBA00004123"/>
    </source>
</evidence>
<dbReference type="PANTHER" id="PTHR12596">
    <property type="entry name" value="EXPORTIN 4,7-RELATED"/>
    <property type="match status" value="1"/>
</dbReference>
<dbReference type="InterPro" id="IPR011989">
    <property type="entry name" value="ARM-like"/>
</dbReference>
<dbReference type="SUPFAM" id="SSF48371">
    <property type="entry name" value="ARM repeat"/>
    <property type="match status" value="1"/>
</dbReference>
<dbReference type="Pfam" id="PF25795">
    <property type="entry name" value="TPR_XPO7"/>
    <property type="match status" value="1"/>
</dbReference>
<organism evidence="10 11">
    <name type="scientific">Entomortierella parvispora</name>
    <dbReference type="NCBI Taxonomy" id="205924"/>
    <lineage>
        <taxon>Eukaryota</taxon>
        <taxon>Fungi</taxon>
        <taxon>Fungi incertae sedis</taxon>
        <taxon>Mucoromycota</taxon>
        <taxon>Mortierellomycotina</taxon>
        <taxon>Mortierellomycetes</taxon>
        <taxon>Mortierellales</taxon>
        <taxon>Mortierellaceae</taxon>
        <taxon>Entomortierella</taxon>
    </lineage>
</organism>
<feature type="region of interest" description="Disordered" evidence="8">
    <location>
        <begin position="1021"/>
        <end position="1079"/>
    </location>
</feature>
<dbReference type="Proteomes" id="UP000827284">
    <property type="component" value="Unassembled WGS sequence"/>
</dbReference>
<evidence type="ECO:0000256" key="8">
    <source>
        <dbReference type="SAM" id="MobiDB-lite"/>
    </source>
</evidence>
<dbReference type="OrthoDB" id="244158at2759"/>
<dbReference type="GO" id="GO:0006611">
    <property type="term" value="P:protein export from nucleus"/>
    <property type="evidence" value="ECO:0007669"/>
    <property type="project" value="TreeGrafter"/>
</dbReference>
<keyword evidence="5" id="KW-0963">Cytoplasm</keyword>
<evidence type="ECO:0000256" key="3">
    <source>
        <dbReference type="ARBA" id="ARBA00009466"/>
    </source>
</evidence>
<keyword evidence="11" id="KW-1185">Reference proteome</keyword>
<feature type="compositionally biased region" description="Low complexity" evidence="8">
    <location>
        <begin position="53"/>
        <end position="65"/>
    </location>
</feature>
<dbReference type="InterPro" id="IPR044189">
    <property type="entry name" value="XPO4/7-like"/>
</dbReference>
<keyword evidence="7" id="KW-0539">Nucleus</keyword>
<reference evidence="10" key="1">
    <citation type="submission" date="2021-11" db="EMBL/GenBank/DDBJ databases">
        <authorList>
            <person name="Herlambang A."/>
            <person name="Guo Y."/>
            <person name="Takashima Y."/>
            <person name="Nishizawa T."/>
        </authorList>
    </citation>
    <scope>NUCLEOTIDE SEQUENCE</scope>
    <source>
        <strain evidence="10">E1425</strain>
    </source>
</reference>
<dbReference type="GO" id="GO:0005737">
    <property type="term" value="C:cytoplasm"/>
    <property type="evidence" value="ECO:0007669"/>
    <property type="project" value="UniProtKB-SubCell"/>
</dbReference>
<evidence type="ECO:0000256" key="4">
    <source>
        <dbReference type="ARBA" id="ARBA00022448"/>
    </source>
</evidence>
<feature type="region of interest" description="Disordered" evidence="8">
    <location>
        <begin position="53"/>
        <end position="73"/>
    </location>
</feature>
<evidence type="ECO:0000313" key="11">
    <source>
        <dbReference type="Proteomes" id="UP000827284"/>
    </source>
</evidence>